<evidence type="ECO:0000313" key="4">
    <source>
        <dbReference type="Proteomes" id="UP000492821"/>
    </source>
</evidence>
<reference evidence="4" key="1">
    <citation type="journal article" date="2013" name="Genetics">
        <title>The draft genome and transcriptome of Panagrellus redivivus are shaped by the harsh demands of a free-living lifestyle.</title>
        <authorList>
            <person name="Srinivasan J."/>
            <person name="Dillman A.R."/>
            <person name="Macchietto M.G."/>
            <person name="Heikkinen L."/>
            <person name="Lakso M."/>
            <person name="Fracchia K.M."/>
            <person name="Antoshechkin I."/>
            <person name="Mortazavi A."/>
            <person name="Wong G."/>
            <person name="Sternberg P.W."/>
        </authorList>
    </citation>
    <scope>NUCLEOTIDE SEQUENCE [LARGE SCALE GENOMIC DNA]</scope>
    <source>
        <strain evidence="4">MT8872</strain>
    </source>
</reference>
<evidence type="ECO:0000313" key="5">
    <source>
        <dbReference type="WBParaSite" id="Pan_g20015.t1"/>
    </source>
</evidence>
<evidence type="ECO:0000256" key="1">
    <source>
        <dbReference type="SAM" id="MobiDB-lite"/>
    </source>
</evidence>
<proteinExistence type="predicted"/>
<dbReference type="Pfam" id="PF01682">
    <property type="entry name" value="DB"/>
    <property type="match status" value="1"/>
</dbReference>
<dbReference type="WBParaSite" id="Pan_g20015.t1">
    <property type="protein sequence ID" value="Pan_g20015.t1"/>
    <property type="gene ID" value="Pan_g20015"/>
</dbReference>
<feature type="compositionally biased region" description="Low complexity" evidence="1">
    <location>
        <begin position="412"/>
        <end position="422"/>
    </location>
</feature>
<feature type="region of interest" description="Disordered" evidence="1">
    <location>
        <begin position="107"/>
        <end position="165"/>
    </location>
</feature>
<reference evidence="5" key="2">
    <citation type="submission" date="2020-10" db="UniProtKB">
        <authorList>
            <consortium name="WormBaseParasite"/>
        </authorList>
    </citation>
    <scope>IDENTIFICATION</scope>
</reference>
<sequence length="576" mass="60672">MRLLPIFFTIATVIPLISAQWGYWYPFRQPYFDCRRIHAGHCCATRIRMACPAVCRNVPCGNNNNFVPPSHMPSPPPPTSPPPTPAPFTFPTFPTFAPLLPLPGLPGFGPPPEVGVNPMGPDSAGPEPATPLPGPSFGGSGDSNPFPTLIPNNMGGGAATPPPTISSAIEEASISANIEEKPTIGENGSIDGEIHIPSVETEAERKKKKKKKGIIRPPSMPNGEDEIVELEAGETPLPPPTNVAAINNVNSFNPAPSPPSNQPSGGLWAPSSVSFKKVGPLSRDEEEAAGHDPDPAPERTTIRAVSGDGIGHWSFAVKPSGYTAPPVEGIEVPPSEISEEVKAKGIATAEVVEEKPGNGSPTTSNVNGPPTTNSSIFTDKIGTLISSFVDRESLVNLGIAKPRRPPPPPPAWATGGASGTTPPTAPQPIEPIEPVLIETLPQSKLPDTCGKAPDFIPCVPAQKASSLLLDCCKRRLMPPGCLDLCRYDVTQVEIRKAFEQGKCGLLNVAPFLECASNGNNNMECCKHKEVAKKSGPQCEVFCNPAGGITGLGLQHIACQNVIGDLLQCHHSGIRPF</sequence>
<feature type="domain" description="Domain of unknown function DB" evidence="3">
    <location>
        <begin position="471"/>
        <end position="569"/>
    </location>
</feature>
<evidence type="ECO:0000256" key="2">
    <source>
        <dbReference type="SAM" id="SignalP"/>
    </source>
</evidence>
<dbReference type="PANTHER" id="PTHR21679">
    <property type="entry name" value="DOMAIN OF UNKNOWN FUNCTION DB DOMAIN-CONTAINING PROTEIN-RELATED"/>
    <property type="match status" value="1"/>
</dbReference>
<dbReference type="PANTHER" id="PTHR21679:SF5">
    <property type="entry name" value="DOMAIN OF UNKNOWN FUNCTION DB DOMAIN-CONTAINING PROTEIN"/>
    <property type="match status" value="1"/>
</dbReference>
<dbReference type="AlphaFoldDB" id="A0A7E4VGM7"/>
<accession>A0A7E4VGM7</accession>
<feature type="region of interest" description="Disordered" evidence="1">
    <location>
        <begin position="180"/>
        <end position="302"/>
    </location>
</feature>
<dbReference type="InterPro" id="IPR002602">
    <property type="entry name" value="DB"/>
</dbReference>
<feature type="region of interest" description="Disordered" evidence="1">
    <location>
        <begin position="354"/>
        <end position="374"/>
    </location>
</feature>
<evidence type="ECO:0000259" key="3">
    <source>
        <dbReference type="Pfam" id="PF01682"/>
    </source>
</evidence>
<feature type="chain" id="PRO_5028906557" evidence="2">
    <location>
        <begin position="20"/>
        <end position="576"/>
    </location>
</feature>
<organism evidence="4 5">
    <name type="scientific">Panagrellus redivivus</name>
    <name type="common">Microworm</name>
    <dbReference type="NCBI Taxonomy" id="6233"/>
    <lineage>
        <taxon>Eukaryota</taxon>
        <taxon>Metazoa</taxon>
        <taxon>Ecdysozoa</taxon>
        <taxon>Nematoda</taxon>
        <taxon>Chromadorea</taxon>
        <taxon>Rhabditida</taxon>
        <taxon>Tylenchina</taxon>
        <taxon>Panagrolaimomorpha</taxon>
        <taxon>Panagrolaimoidea</taxon>
        <taxon>Panagrolaimidae</taxon>
        <taxon>Panagrellus</taxon>
    </lineage>
</organism>
<feature type="compositionally biased region" description="Polar residues" evidence="1">
    <location>
        <begin position="359"/>
        <end position="374"/>
    </location>
</feature>
<protein>
    <submittedName>
        <fullName evidence="5">DB domain-containing protein</fullName>
    </submittedName>
</protein>
<keyword evidence="4" id="KW-1185">Reference proteome</keyword>
<feature type="signal peptide" evidence="2">
    <location>
        <begin position="1"/>
        <end position="19"/>
    </location>
</feature>
<feature type="compositionally biased region" description="Acidic residues" evidence="1">
    <location>
        <begin position="223"/>
        <end position="232"/>
    </location>
</feature>
<keyword evidence="2" id="KW-0732">Signal</keyword>
<name>A0A7E4VGM7_PANRE</name>
<feature type="region of interest" description="Disordered" evidence="1">
    <location>
        <begin position="399"/>
        <end position="424"/>
    </location>
</feature>
<dbReference type="Proteomes" id="UP000492821">
    <property type="component" value="Unassembled WGS sequence"/>
</dbReference>
<feature type="compositionally biased region" description="Basic and acidic residues" evidence="1">
    <location>
        <begin position="288"/>
        <end position="301"/>
    </location>
</feature>